<dbReference type="Proteomes" id="UP000014062">
    <property type="component" value="Chromosome"/>
</dbReference>
<protein>
    <submittedName>
        <fullName evidence="1">Uncharacterized protein</fullName>
    </submittedName>
</protein>
<dbReference type="AlphaFoldDB" id="A0A7U9DUI4"/>
<proteinExistence type="predicted"/>
<evidence type="ECO:0000313" key="1">
    <source>
        <dbReference type="EMBL" id="EOY49530.1"/>
    </source>
</evidence>
<sequence>MPIDSRSLRSSQPKRTLRAVRCLFGGNRRLLGSTAGAA</sequence>
<evidence type="ECO:0000313" key="2">
    <source>
        <dbReference type="Proteomes" id="UP000014062"/>
    </source>
</evidence>
<name>A0A7U9DUI4_STRLI</name>
<accession>A0A7U9DUI4</accession>
<dbReference type="EMBL" id="CM001889">
    <property type="protein sequence ID" value="EOY49530.1"/>
    <property type="molecule type" value="Genomic_DNA"/>
</dbReference>
<gene>
    <name evidence="1" type="ORF">SLI_4822</name>
</gene>
<organism evidence="1 2">
    <name type="scientific">Streptomyces lividans 1326</name>
    <dbReference type="NCBI Taxonomy" id="1200984"/>
    <lineage>
        <taxon>Bacteria</taxon>
        <taxon>Bacillati</taxon>
        <taxon>Actinomycetota</taxon>
        <taxon>Actinomycetes</taxon>
        <taxon>Kitasatosporales</taxon>
        <taxon>Streptomycetaceae</taxon>
        <taxon>Streptomyces</taxon>
    </lineage>
</organism>
<reference evidence="2" key="1">
    <citation type="journal article" date="2013" name="Genome Biol. Evol.">
        <title>The genome sequence of Streptomyces lividans 66 reveals a novel tRNA-dependent peptide biosynthetic system within a metal-related genomic island.</title>
        <authorList>
            <person name="Cruz-Morales P."/>
            <person name="Vijgenboom E."/>
            <person name="Iruegas-Bocardo F."/>
            <person name="Girard G."/>
            <person name="Yanez-Guerra L.A."/>
            <person name="Ramos-Aboites H.E."/>
            <person name="Pernodet J.L."/>
            <person name="Anne J."/>
            <person name="van Wezel G.P."/>
            <person name="Barona-Gomez F."/>
        </authorList>
    </citation>
    <scope>NUCLEOTIDE SEQUENCE [LARGE SCALE GENOMIC DNA]</scope>
    <source>
        <strain evidence="2">1326</strain>
    </source>
</reference>